<gene>
    <name evidence="2" type="ordered locus">Tbd_1373</name>
</gene>
<keyword evidence="1" id="KW-1133">Transmembrane helix</keyword>
<reference evidence="2 3" key="1">
    <citation type="journal article" date="2006" name="J. Bacteriol.">
        <title>The genome sequence of the obligately chemolithoautotrophic, facultatively anaerobic bacterium Thiobacillus denitrificans.</title>
        <authorList>
            <person name="Beller H.R."/>
            <person name="Chain P.S."/>
            <person name="Letain T.E."/>
            <person name="Chakicherla A."/>
            <person name="Larimer F.W."/>
            <person name="Richardson P.M."/>
            <person name="Coleman M.A."/>
            <person name="Wood A.P."/>
            <person name="Kelly D.P."/>
        </authorList>
    </citation>
    <scope>NUCLEOTIDE SEQUENCE [LARGE SCALE GENOMIC DNA]</scope>
    <source>
        <strain evidence="2 3">ATCC 25259</strain>
    </source>
</reference>
<dbReference type="STRING" id="292415.Tbd_1373"/>
<accession>Q3SJ44</accession>
<evidence type="ECO:0000313" key="3">
    <source>
        <dbReference type="Proteomes" id="UP000008291"/>
    </source>
</evidence>
<feature type="transmembrane region" description="Helical" evidence="1">
    <location>
        <begin position="6"/>
        <end position="30"/>
    </location>
</feature>
<dbReference type="HOGENOM" id="CLU_1811610_0_0_4"/>
<dbReference type="KEGG" id="tbd:Tbd_1373"/>
<sequence>MDLENLAYALVQLGHNFGAAAVVGGAVFALWPTLQANHARTLAGLVLAGWALQIATGVLFGVVSIYYYGRTPDLSAVATTALAVKVSAAVAGLLLAGWYLKRGARWDPHRLRATFRALIILGVTALAAAAFLRWFS</sequence>
<dbReference type="OrthoDB" id="5297806at2"/>
<dbReference type="Proteomes" id="UP000008291">
    <property type="component" value="Chromosome"/>
</dbReference>
<feature type="transmembrane region" description="Helical" evidence="1">
    <location>
        <begin position="42"/>
        <end position="68"/>
    </location>
</feature>
<evidence type="ECO:0008006" key="4">
    <source>
        <dbReference type="Google" id="ProtNLM"/>
    </source>
</evidence>
<keyword evidence="1" id="KW-0812">Transmembrane</keyword>
<dbReference type="RefSeq" id="WP_011311885.1">
    <property type="nucleotide sequence ID" value="NC_007404.1"/>
</dbReference>
<proteinExistence type="predicted"/>
<keyword evidence="1" id="KW-0472">Membrane</keyword>
<feature type="transmembrane region" description="Helical" evidence="1">
    <location>
        <begin position="74"/>
        <end position="101"/>
    </location>
</feature>
<protein>
    <recommendedName>
        <fullName evidence="4">Copper resistance protein D domain-containing protein</fullName>
    </recommendedName>
</protein>
<dbReference type="AlphaFoldDB" id="Q3SJ44"/>
<evidence type="ECO:0000256" key="1">
    <source>
        <dbReference type="SAM" id="Phobius"/>
    </source>
</evidence>
<evidence type="ECO:0000313" key="2">
    <source>
        <dbReference type="EMBL" id="AAZ97326.1"/>
    </source>
</evidence>
<keyword evidence="3" id="KW-1185">Reference proteome</keyword>
<feature type="transmembrane region" description="Helical" evidence="1">
    <location>
        <begin position="113"/>
        <end position="135"/>
    </location>
</feature>
<name>Q3SJ44_THIDA</name>
<dbReference type="EMBL" id="CP000116">
    <property type="protein sequence ID" value="AAZ97326.1"/>
    <property type="molecule type" value="Genomic_DNA"/>
</dbReference>
<organism evidence="2 3">
    <name type="scientific">Thiobacillus denitrificans (strain ATCC 25259 / T1)</name>
    <dbReference type="NCBI Taxonomy" id="292415"/>
    <lineage>
        <taxon>Bacteria</taxon>
        <taxon>Pseudomonadati</taxon>
        <taxon>Pseudomonadota</taxon>
        <taxon>Betaproteobacteria</taxon>
        <taxon>Nitrosomonadales</taxon>
        <taxon>Thiobacillaceae</taxon>
        <taxon>Thiobacillus</taxon>
    </lineage>
</organism>
<dbReference type="eggNOG" id="ENOG5032XWR">
    <property type="taxonomic scope" value="Bacteria"/>
</dbReference>